<evidence type="ECO:0000313" key="4">
    <source>
        <dbReference type="Proteomes" id="UP000534388"/>
    </source>
</evidence>
<dbReference type="EMBL" id="JACEZT010000006">
    <property type="protein sequence ID" value="MBA5637664.1"/>
    <property type="molecule type" value="Genomic_DNA"/>
</dbReference>
<proteinExistence type="predicted"/>
<keyword evidence="1 3" id="KW-0378">Hydrolase</keyword>
<dbReference type="Pfam" id="PF20408">
    <property type="entry name" value="Abhydrolase_11"/>
    <property type="match status" value="1"/>
</dbReference>
<accession>A0A7W2IBU3</accession>
<reference evidence="3 4" key="1">
    <citation type="submission" date="2020-07" db="EMBL/GenBank/DDBJ databases">
        <title>Novel species isolated from subtropical streams in China.</title>
        <authorList>
            <person name="Lu H."/>
        </authorList>
    </citation>
    <scope>NUCLEOTIDE SEQUENCE [LARGE SCALE GENOMIC DNA]</scope>
    <source>
        <strain evidence="3 4">LX20W</strain>
    </source>
</reference>
<feature type="domain" description="KANL3/Tex30 alpha/beta hydrolase-like" evidence="2">
    <location>
        <begin position="34"/>
        <end position="199"/>
    </location>
</feature>
<dbReference type="InterPro" id="IPR050261">
    <property type="entry name" value="FrsA_esterase"/>
</dbReference>
<dbReference type="InterPro" id="IPR046879">
    <property type="entry name" value="KANL3/Tex30_Abhydrolase"/>
</dbReference>
<keyword evidence="4" id="KW-1185">Reference proteome</keyword>
<organism evidence="3 4">
    <name type="scientific">Rugamonas brunnea</name>
    <dbReference type="NCBI Taxonomy" id="2758569"/>
    <lineage>
        <taxon>Bacteria</taxon>
        <taxon>Pseudomonadati</taxon>
        <taxon>Pseudomonadota</taxon>
        <taxon>Betaproteobacteria</taxon>
        <taxon>Burkholderiales</taxon>
        <taxon>Oxalobacteraceae</taxon>
        <taxon>Telluria group</taxon>
        <taxon>Rugamonas</taxon>
    </lineage>
</organism>
<evidence type="ECO:0000256" key="1">
    <source>
        <dbReference type="ARBA" id="ARBA00022801"/>
    </source>
</evidence>
<sequence length="224" mass="23351">MPTPRHELVRIPAGSGPAAVHMEGMLELPAEPFAVVLFAHGSGSSRFSPRNGYVATELRRAGMASLLIDLLTPEEDQDTNARFDIALLTDRLATAAAWLRRHPSTAPLPLGLFGASTGAAAALRVAAGARNGAVGAVVSRGGRPDMAGTDALQRVASPTLLIVGGADDVVLDLNRAAYAQLHCEKSLSIVPHATHLFEEPGTLEEVARLATAWFAGHLGPATCN</sequence>
<gene>
    <name evidence="3" type="ORF">H3H37_11420</name>
</gene>
<dbReference type="PANTHER" id="PTHR22946">
    <property type="entry name" value="DIENELACTONE HYDROLASE DOMAIN-CONTAINING PROTEIN-RELATED"/>
    <property type="match status" value="1"/>
</dbReference>
<dbReference type="InterPro" id="IPR029058">
    <property type="entry name" value="AB_hydrolase_fold"/>
</dbReference>
<name>A0A7W2IBU3_9BURK</name>
<dbReference type="SUPFAM" id="SSF53474">
    <property type="entry name" value="alpha/beta-Hydrolases"/>
    <property type="match status" value="1"/>
</dbReference>
<dbReference type="Gene3D" id="3.40.50.1820">
    <property type="entry name" value="alpha/beta hydrolase"/>
    <property type="match status" value="1"/>
</dbReference>
<evidence type="ECO:0000259" key="2">
    <source>
        <dbReference type="Pfam" id="PF20408"/>
    </source>
</evidence>
<dbReference type="AlphaFoldDB" id="A0A7W2IBU3"/>
<evidence type="ECO:0000313" key="3">
    <source>
        <dbReference type="EMBL" id="MBA5637664.1"/>
    </source>
</evidence>
<protein>
    <submittedName>
        <fullName evidence="3">Alpha/beta hydrolase</fullName>
    </submittedName>
</protein>
<dbReference type="RefSeq" id="WP_182162474.1">
    <property type="nucleotide sequence ID" value="NZ_JACEZT010000006.1"/>
</dbReference>
<dbReference type="GO" id="GO:0052689">
    <property type="term" value="F:carboxylic ester hydrolase activity"/>
    <property type="evidence" value="ECO:0007669"/>
    <property type="project" value="UniProtKB-ARBA"/>
</dbReference>
<dbReference type="PANTHER" id="PTHR22946:SF9">
    <property type="entry name" value="POLYKETIDE TRANSFERASE AF380"/>
    <property type="match status" value="1"/>
</dbReference>
<comment type="caution">
    <text evidence="3">The sequence shown here is derived from an EMBL/GenBank/DDBJ whole genome shotgun (WGS) entry which is preliminary data.</text>
</comment>
<dbReference type="Proteomes" id="UP000534388">
    <property type="component" value="Unassembled WGS sequence"/>
</dbReference>